<keyword evidence="7" id="KW-0460">Magnesium</keyword>
<dbReference type="Gene3D" id="3.30.230.10">
    <property type="match status" value="1"/>
</dbReference>
<dbReference type="SUPFAM" id="SSF54211">
    <property type="entry name" value="Ribosomal protein S5 domain 2-like"/>
    <property type="match status" value="1"/>
</dbReference>
<dbReference type="NCBIfam" id="TIGR00549">
    <property type="entry name" value="mevalon_kin"/>
    <property type="match status" value="1"/>
</dbReference>
<evidence type="ECO:0000256" key="1">
    <source>
        <dbReference type="ARBA" id="ARBA00022490"/>
    </source>
</evidence>
<evidence type="ECO:0000256" key="4">
    <source>
        <dbReference type="ARBA" id="ARBA00022741"/>
    </source>
</evidence>
<organism evidence="12 13">
    <name type="scientific">Bombiscardovia coagulans</name>
    <dbReference type="NCBI Taxonomy" id="686666"/>
    <lineage>
        <taxon>Bacteria</taxon>
        <taxon>Bacillati</taxon>
        <taxon>Actinomycetota</taxon>
        <taxon>Actinomycetes</taxon>
        <taxon>Bifidobacteriales</taxon>
        <taxon>Bifidobacteriaceae</taxon>
        <taxon>Bombiscardovia</taxon>
    </lineage>
</organism>
<dbReference type="AlphaFoldDB" id="A0A261EU93"/>
<keyword evidence="3" id="KW-0808">Transferase</keyword>
<dbReference type="InterPro" id="IPR006204">
    <property type="entry name" value="GHMP_kinase_N_dom"/>
</dbReference>
<accession>A0A261EU93</accession>
<keyword evidence="6" id="KW-0067">ATP-binding</keyword>
<keyword evidence="13" id="KW-1185">Reference proteome</keyword>
<evidence type="ECO:0000313" key="12">
    <source>
        <dbReference type="EMBL" id="OZG50430.1"/>
    </source>
</evidence>
<dbReference type="Gene3D" id="3.30.70.890">
    <property type="entry name" value="GHMP kinase, C-terminal domain"/>
    <property type="match status" value="1"/>
</dbReference>
<gene>
    <name evidence="12" type="ORF">BOCO_0947</name>
</gene>
<evidence type="ECO:0000256" key="3">
    <source>
        <dbReference type="ARBA" id="ARBA00022679"/>
    </source>
</evidence>
<sequence length="329" mass="34655">MGFAYGEDSQEVSRKVQALPHEGYGQTWAKTILIGEHSVVYGHPALALPLHSLKMQAWATPIASGQQAQLEALDYSGSLEESGGTFGGLKRAVEVTLNFLHHPQQAFNIRTQSDFPAGRGLGSSAAASGAVIRAILDAYDVEVSREQLLDLTNQAEKITHGHPSGLDAATTSGLKPVRLAAGSMSTIQPQGDAYLVIADTGVVGSTKEAVEGVRSRFQEDPTGVGQLMDSLGEQSEAAIRDLENGQMESLGHRMNEAQVLLNALQIGHPKLDLLVETARSCGALGAKLTGGGLGGCVLALASTKEDADRISKALRSDGAQQVWLHQMVA</sequence>
<feature type="domain" description="GHMP kinase N-terminal" evidence="10">
    <location>
        <begin position="90"/>
        <end position="169"/>
    </location>
</feature>
<evidence type="ECO:0000313" key="13">
    <source>
        <dbReference type="Proteomes" id="UP000216004"/>
    </source>
</evidence>
<dbReference type="SUPFAM" id="SSF55060">
    <property type="entry name" value="GHMP Kinase, C-terminal domain"/>
    <property type="match status" value="1"/>
</dbReference>
<dbReference type="InterPro" id="IPR006205">
    <property type="entry name" value="Mev_gal_kin"/>
</dbReference>
<proteinExistence type="predicted"/>
<evidence type="ECO:0000256" key="9">
    <source>
        <dbReference type="ARBA" id="ARBA00029438"/>
    </source>
</evidence>
<keyword evidence="2" id="KW-0444">Lipid biosynthesis</keyword>
<dbReference type="EMBL" id="MWWS01000004">
    <property type="protein sequence ID" value="OZG50430.1"/>
    <property type="molecule type" value="Genomic_DNA"/>
</dbReference>
<dbReference type="UniPathway" id="UPA00057">
    <property type="reaction ID" value="UER00098"/>
</dbReference>
<evidence type="ECO:0000256" key="6">
    <source>
        <dbReference type="ARBA" id="ARBA00022840"/>
    </source>
</evidence>
<dbReference type="PRINTS" id="PR00959">
    <property type="entry name" value="MEVGALKINASE"/>
</dbReference>
<feature type="domain" description="GHMP kinase C-terminal" evidence="11">
    <location>
        <begin position="239"/>
        <end position="318"/>
    </location>
</feature>
<comment type="pathway">
    <text evidence="9">Isoprenoid biosynthesis; isopentenyl diphosphate biosynthesis via mevalonate pathway; isopentenyl diphosphate from (R)-mevalonate: step 1/3.</text>
</comment>
<dbReference type="GO" id="GO:0019287">
    <property type="term" value="P:isopentenyl diphosphate biosynthetic process, mevalonate pathway"/>
    <property type="evidence" value="ECO:0007669"/>
    <property type="project" value="UniProtKB-UniPathway"/>
</dbReference>
<name>A0A261EU93_9BIFI</name>
<evidence type="ECO:0000256" key="8">
    <source>
        <dbReference type="ARBA" id="ARBA00023098"/>
    </source>
</evidence>
<evidence type="ECO:0000256" key="2">
    <source>
        <dbReference type="ARBA" id="ARBA00022516"/>
    </source>
</evidence>
<keyword evidence="4" id="KW-0547">Nucleotide-binding</keyword>
<dbReference type="GO" id="GO:0005829">
    <property type="term" value="C:cytosol"/>
    <property type="evidence" value="ECO:0007669"/>
    <property type="project" value="TreeGrafter"/>
</dbReference>
<dbReference type="InterPro" id="IPR013750">
    <property type="entry name" value="GHMP_kinase_C_dom"/>
</dbReference>
<keyword evidence="8" id="KW-0443">Lipid metabolism</keyword>
<dbReference type="GO" id="GO:0004496">
    <property type="term" value="F:mevalonate kinase activity"/>
    <property type="evidence" value="ECO:0007669"/>
    <property type="project" value="InterPro"/>
</dbReference>
<dbReference type="Proteomes" id="UP000216004">
    <property type="component" value="Unassembled WGS sequence"/>
</dbReference>
<reference evidence="12 13" key="1">
    <citation type="journal article" date="2017" name="BMC Genomics">
        <title>Comparative genomic and phylogenomic analyses of the Bifidobacteriaceae family.</title>
        <authorList>
            <person name="Lugli G.A."/>
            <person name="Milani C."/>
            <person name="Turroni F."/>
            <person name="Duranti S."/>
            <person name="Mancabelli L."/>
            <person name="Mangifesta M."/>
            <person name="Ferrario C."/>
            <person name="Modesto M."/>
            <person name="Mattarelli P."/>
            <person name="Jiri K."/>
            <person name="van Sinderen D."/>
            <person name="Ventura M."/>
        </authorList>
    </citation>
    <scope>NUCLEOTIDE SEQUENCE [LARGE SCALE GENOMIC DNA]</scope>
    <source>
        <strain evidence="12 13">DSM 22924</strain>
    </source>
</reference>
<keyword evidence="1" id="KW-0963">Cytoplasm</keyword>
<comment type="caution">
    <text evidence="12">The sequence shown here is derived from an EMBL/GenBank/DDBJ whole genome shotgun (WGS) entry which is preliminary data.</text>
</comment>
<dbReference type="InterPro" id="IPR036554">
    <property type="entry name" value="GHMP_kinase_C_sf"/>
</dbReference>
<protein>
    <submittedName>
        <fullName evidence="12">Mevalonate kinase</fullName>
    </submittedName>
</protein>
<dbReference type="PANTHER" id="PTHR43290">
    <property type="entry name" value="MEVALONATE KINASE"/>
    <property type="match status" value="1"/>
</dbReference>
<evidence type="ECO:0000256" key="7">
    <source>
        <dbReference type="ARBA" id="ARBA00022842"/>
    </source>
</evidence>
<keyword evidence="5 12" id="KW-0418">Kinase</keyword>
<dbReference type="PANTHER" id="PTHR43290:SF2">
    <property type="entry name" value="MEVALONATE KINASE"/>
    <property type="match status" value="1"/>
</dbReference>
<dbReference type="Pfam" id="PF08544">
    <property type="entry name" value="GHMP_kinases_C"/>
    <property type="match status" value="1"/>
</dbReference>
<evidence type="ECO:0000256" key="5">
    <source>
        <dbReference type="ARBA" id="ARBA00022777"/>
    </source>
</evidence>
<evidence type="ECO:0000259" key="10">
    <source>
        <dbReference type="Pfam" id="PF00288"/>
    </source>
</evidence>
<dbReference type="InterPro" id="IPR020568">
    <property type="entry name" value="Ribosomal_Su5_D2-typ_SF"/>
</dbReference>
<evidence type="ECO:0000259" key="11">
    <source>
        <dbReference type="Pfam" id="PF08544"/>
    </source>
</evidence>
<dbReference type="InterPro" id="IPR014721">
    <property type="entry name" value="Ribsml_uS5_D2-typ_fold_subgr"/>
</dbReference>
<dbReference type="Pfam" id="PF00288">
    <property type="entry name" value="GHMP_kinases_N"/>
    <property type="match status" value="1"/>
</dbReference>
<dbReference type="GO" id="GO:0005524">
    <property type="term" value="F:ATP binding"/>
    <property type="evidence" value="ECO:0007669"/>
    <property type="project" value="UniProtKB-KW"/>
</dbReference>